<dbReference type="Proteomes" id="UP000604825">
    <property type="component" value="Unassembled WGS sequence"/>
</dbReference>
<dbReference type="PANTHER" id="PTHR44329:SF277">
    <property type="entry name" value="SERINE_THREONINE-PROTEIN KINASE HT1-LIKE"/>
    <property type="match status" value="1"/>
</dbReference>
<accession>A0A811S1F0</accession>
<dbReference type="InterPro" id="IPR000719">
    <property type="entry name" value="Prot_kinase_dom"/>
</dbReference>
<organism evidence="3 4">
    <name type="scientific">Miscanthus lutarioriparius</name>
    <dbReference type="NCBI Taxonomy" id="422564"/>
    <lineage>
        <taxon>Eukaryota</taxon>
        <taxon>Viridiplantae</taxon>
        <taxon>Streptophyta</taxon>
        <taxon>Embryophyta</taxon>
        <taxon>Tracheophyta</taxon>
        <taxon>Spermatophyta</taxon>
        <taxon>Magnoliopsida</taxon>
        <taxon>Liliopsida</taxon>
        <taxon>Poales</taxon>
        <taxon>Poaceae</taxon>
        <taxon>PACMAD clade</taxon>
        <taxon>Panicoideae</taxon>
        <taxon>Andropogonodae</taxon>
        <taxon>Andropogoneae</taxon>
        <taxon>Saccharinae</taxon>
        <taxon>Miscanthus</taxon>
    </lineage>
</organism>
<dbReference type="InterPro" id="IPR051681">
    <property type="entry name" value="Ser/Thr_Kinases-Pseudokinases"/>
</dbReference>
<evidence type="ECO:0000259" key="2">
    <source>
        <dbReference type="PROSITE" id="PS50011"/>
    </source>
</evidence>
<comment type="caution">
    <text evidence="3">The sequence shown here is derived from an EMBL/GenBank/DDBJ whole genome shotgun (WGS) entry which is preliminary data.</text>
</comment>
<dbReference type="OrthoDB" id="4062651at2759"/>
<dbReference type="EMBL" id="CAJGYO010000018">
    <property type="protein sequence ID" value="CAD6336167.1"/>
    <property type="molecule type" value="Genomic_DNA"/>
</dbReference>
<dbReference type="Gene3D" id="3.30.200.20">
    <property type="entry name" value="Phosphorylase Kinase, domain 1"/>
    <property type="match status" value="1"/>
</dbReference>
<dbReference type="InterPro" id="IPR011009">
    <property type="entry name" value="Kinase-like_dom_sf"/>
</dbReference>
<dbReference type="GO" id="GO:0004674">
    <property type="term" value="F:protein serine/threonine kinase activity"/>
    <property type="evidence" value="ECO:0007669"/>
    <property type="project" value="TreeGrafter"/>
</dbReference>
<dbReference type="AlphaFoldDB" id="A0A811S1F0"/>
<dbReference type="InterPro" id="IPR001245">
    <property type="entry name" value="Ser-Thr/Tyr_kinase_cat_dom"/>
</dbReference>
<gene>
    <name evidence="3" type="ORF">NCGR_LOCUS60265</name>
</gene>
<feature type="region of interest" description="Disordered" evidence="1">
    <location>
        <begin position="144"/>
        <end position="168"/>
    </location>
</feature>
<reference evidence="3" key="1">
    <citation type="submission" date="2020-10" db="EMBL/GenBank/DDBJ databases">
        <authorList>
            <person name="Han B."/>
            <person name="Lu T."/>
            <person name="Zhao Q."/>
            <person name="Huang X."/>
            <person name="Zhao Y."/>
        </authorList>
    </citation>
    <scope>NUCLEOTIDE SEQUENCE</scope>
</reference>
<sequence length="454" mass="49984">MARHDNMTHSLMPYDRRHVVLATERTPCRPISLSLSHVPRKLGAITGRSDEKQSMHRSIQALEETPKSKHRECCGGGGGAVSNARGGGAGVVRRVAPSSIVLVAEEQWYRRRPACRVRRRAASLDTAGAPHALLLPAAAAVRRRRRRGRGPAAGRGGVSPSGPVAAVRGEPVRGVPVDVRAREEPVAAAGGGRHGEEAVGQHGVVVHAAGHGDGPRRRGQPQRAAEDWMADLSQLFIGNKFASGANSRIYRGIYKQRAVAVKMVRIPERDEARRAELEEQFNSEVAFLSRLYHPNIVQFIAACKKPPTKCQATKGNKGTYRWMAPEMTKEKPYTRKVDVYSFGIVLWELTTCLLPFQGMTPVQAAYAASEKNLRPPLSSSCPPVLNNLIKKCWSANPARRPEFSYIVSVLEKYDHCVKEGMPVTAHQELRLWRSFAKMFRMGCITNNLSIPVHA</sequence>
<evidence type="ECO:0000313" key="3">
    <source>
        <dbReference type="EMBL" id="CAD6336167.1"/>
    </source>
</evidence>
<dbReference type="GO" id="GO:0005524">
    <property type="term" value="F:ATP binding"/>
    <property type="evidence" value="ECO:0007669"/>
    <property type="project" value="InterPro"/>
</dbReference>
<proteinExistence type="predicted"/>
<dbReference type="PANTHER" id="PTHR44329">
    <property type="entry name" value="SERINE/THREONINE-PROTEIN KINASE TNNI3K-RELATED"/>
    <property type="match status" value="1"/>
</dbReference>
<evidence type="ECO:0000256" key="1">
    <source>
        <dbReference type="SAM" id="MobiDB-lite"/>
    </source>
</evidence>
<dbReference type="SUPFAM" id="SSF56112">
    <property type="entry name" value="Protein kinase-like (PK-like)"/>
    <property type="match status" value="1"/>
</dbReference>
<protein>
    <recommendedName>
        <fullName evidence="2">Protein kinase domain-containing protein</fullName>
    </recommendedName>
</protein>
<keyword evidence="4" id="KW-1185">Reference proteome</keyword>
<name>A0A811S1F0_9POAL</name>
<dbReference type="Pfam" id="PF07714">
    <property type="entry name" value="PK_Tyr_Ser-Thr"/>
    <property type="match status" value="2"/>
</dbReference>
<dbReference type="Gene3D" id="1.10.510.10">
    <property type="entry name" value="Transferase(Phosphotransferase) domain 1"/>
    <property type="match status" value="1"/>
</dbReference>
<feature type="domain" description="Protein kinase" evidence="2">
    <location>
        <begin position="141"/>
        <end position="429"/>
    </location>
</feature>
<evidence type="ECO:0000313" key="4">
    <source>
        <dbReference type="Proteomes" id="UP000604825"/>
    </source>
</evidence>
<dbReference type="PROSITE" id="PS50011">
    <property type="entry name" value="PROTEIN_KINASE_DOM"/>
    <property type="match status" value="1"/>
</dbReference>